<dbReference type="CDD" id="cd02174">
    <property type="entry name" value="CCT"/>
    <property type="match status" value="1"/>
</dbReference>
<dbReference type="SUPFAM" id="SSF52374">
    <property type="entry name" value="Nucleotidylyl transferase"/>
    <property type="match status" value="1"/>
</dbReference>
<keyword evidence="6" id="KW-0594">Phospholipid biosynthesis</keyword>
<gene>
    <name evidence="11" type="ORF">KUTeg_012629</name>
</gene>
<keyword evidence="2" id="KW-0444">Lipid biosynthesis</keyword>
<organism evidence="11 12">
    <name type="scientific">Tegillarca granosa</name>
    <name type="common">Malaysian cockle</name>
    <name type="synonym">Anadara granosa</name>
    <dbReference type="NCBI Taxonomy" id="220873"/>
    <lineage>
        <taxon>Eukaryota</taxon>
        <taxon>Metazoa</taxon>
        <taxon>Spiralia</taxon>
        <taxon>Lophotrochozoa</taxon>
        <taxon>Mollusca</taxon>
        <taxon>Bivalvia</taxon>
        <taxon>Autobranchia</taxon>
        <taxon>Pteriomorphia</taxon>
        <taxon>Arcoida</taxon>
        <taxon>Arcoidea</taxon>
        <taxon>Arcidae</taxon>
        <taxon>Tegillarca</taxon>
    </lineage>
</organism>
<evidence type="ECO:0000256" key="8">
    <source>
        <dbReference type="ARBA" id="ARBA00025706"/>
    </source>
</evidence>
<keyword evidence="5" id="KW-0443">Lipid metabolism</keyword>
<dbReference type="Proteomes" id="UP001217089">
    <property type="component" value="Unassembled WGS sequence"/>
</dbReference>
<evidence type="ECO:0000313" key="11">
    <source>
        <dbReference type="EMBL" id="KAJ8310764.1"/>
    </source>
</evidence>
<reference evidence="11 12" key="1">
    <citation type="submission" date="2022-12" db="EMBL/GenBank/DDBJ databases">
        <title>Chromosome-level genome of Tegillarca granosa.</title>
        <authorList>
            <person name="Kim J."/>
        </authorList>
    </citation>
    <scope>NUCLEOTIDE SEQUENCE [LARGE SCALE GENOMIC DNA]</scope>
    <source>
        <strain evidence="11">Teg-2019</strain>
        <tissue evidence="11">Adductor muscle</tissue>
    </source>
</reference>
<name>A0ABQ9F015_TEGGR</name>
<evidence type="ECO:0000256" key="4">
    <source>
        <dbReference type="ARBA" id="ARBA00022695"/>
    </source>
</evidence>
<accession>A0ABQ9F015</accession>
<evidence type="ECO:0000256" key="2">
    <source>
        <dbReference type="ARBA" id="ARBA00022516"/>
    </source>
</evidence>
<proteinExistence type="inferred from homology"/>
<sequence>MIANNGPAPFSHDTEAVEERESIDYSIKISLDDAKSGNAPRTVRVYADGIYDMFHSGHARQLMQAKCAIPNSYLIVGVCSDELTHSKKGRTVMNDAERYEALRHCRYVDEVVMDAPWSLSDEFLTKHKIDFVAHDDIPYGAANCDDVYSHIKKRGMFLTTQRTEGISTTDIIARIIKDYDMYVRRNLSRGYSAKELNVSFMKEKRIQFDEKLNKVKDKGKALMGKWKEQTKDKKDEIMQKWEEKSREIIGNFLDLFGMDGRIVSNYGSSITNPV</sequence>
<evidence type="ECO:0000259" key="10">
    <source>
        <dbReference type="Pfam" id="PF01467"/>
    </source>
</evidence>
<keyword evidence="3" id="KW-0808">Transferase</keyword>
<dbReference type="Pfam" id="PF01467">
    <property type="entry name" value="CTP_transf_like"/>
    <property type="match status" value="1"/>
</dbReference>
<dbReference type="EMBL" id="JARBDR010000640">
    <property type="protein sequence ID" value="KAJ8310764.1"/>
    <property type="molecule type" value="Genomic_DNA"/>
</dbReference>
<dbReference type="EC" id="2.7.7.15" evidence="9"/>
<dbReference type="InterPro" id="IPR004821">
    <property type="entry name" value="Cyt_trans-like"/>
</dbReference>
<dbReference type="Gene3D" id="3.40.50.620">
    <property type="entry name" value="HUPs"/>
    <property type="match status" value="1"/>
</dbReference>
<evidence type="ECO:0000256" key="9">
    <source>
        <dbReference type="ARBA" id="ARBA00026101"/>
    </source>
</evidence>
<protein>
    <recommendedName>
        <fullName evidence="9">choline-phosphate cytidylyltransferase</fullName>
        <ecNumber evidence="9">2.7.7.15</ecNumber>
    </recommendedName>
</protein>
<evidence type="ECO:0000256" key="5">
    <source>
        <dbReference type="ARBA" id="ARBA00023098"/>
    </source>
</evidence>
<evidence type="ECO:0000256" key="3">
    <source>
        <dbReference type="ARBA" id="ARBA00022679"/>
    </source>
</evidence>
<feature type="domain" description="Cytidyltransferase-like" evidence="10">
    <location>
        <begin position="46"/>
        <end position="174"/>
    </location>
</feature>
<evidence type="ECO:0000313" key="12">
    <source>
        <dbReference type="Proteomes" id="UP001217089"/>
    </source>
</evidence>
<comment type="caution">
    <text evidence="11">The sequence shown here is derived from an EMBL/GenBank/DDBJ whole genome shotgun (WGS) entry which is preliminary data.</text>
</comment>
<keyword evidence="12" id="KW-1185">Reference proteome</keyword>
<dbReference type="InterPro" id="IPR045049">
    <property type="entry name" value="Pcy1-like"/>
</dbReference>
<dbReference type="InterPro" id="IPR014729">
    <property type="entry name" value="Rossmann-like_a/b/a_fold"/>
</dbReference>
<dbReference type="NCBIfam" id="TIGR00125">
    <property type="entry name" value="cyt_tran_rel"/>
    <property type="match status" value="1"/>
</dbReference>
<evidence type="ECO:0000256" key="6">
    <source>
        <dbReference type="ARBA" id="ARBA00023209"/>
    </source>
</evidence>
<keyword evidence="4" id="KW-0548">Nucleotidyltransferase</keyword>
<comment type="pathway">
    <text evidence="8">Phospholipid metabolism; phosphatidylcholine biosynthesis; phosphatidylcholine from phosphocholine: step 1/2.</text>
</comment>
<dbReference type="PANTHER" id="PTHR10739">
    <property type="entry name" value="CYTIDYLYLTRANSFERASE"/>
    <property type="match status" value="1"/>
</dbReference>
<keyword evidence="7" id="KW-1208">Phospholipid metabolism</keyword>
<evidence type="ECO:0000256" key="1">
    <source>
        <dbReference type="ARBA" id="ARBA00010101"/>
    </source>
</evidence>
<comment type="similarity">
    <text evidence="1">Belongs to the cytidylyltransferase family.</text>
</comment>
<evidence type="ECO:0000256" key="7">
    <source>
        <dbReference type="ARBA" id="ARBA00023264"/>
    </source>
</evidence>
<dbReference type="PANTHER" id="PTHR10739:SF13">
    <property type="entry name" value="CHOLINE-PHOSPHATE CYTIDYLYLTRANSFERASE"/>
    <property type="match status" value="1"/>
</dbReference>
<dbReference type="InterPro" id="IPR041723">
    <property type="entry name" value="CCT"/>
</dbReference>